<dbReference type="EMBL" id="JBHLTL010000011">
    <property type="protein sequence ID" value="MFC0590418.1"/>
    <property type="molecule type" value="Genomic_DNA"/>
</dbReference>
<feature type="domain" description="Transglutaminase-like" evidence="1">
    <location>
        <begin position="164"/>
        <end position="224"/>
    </location>
</feature>
<dbReference type="InterPro" id="IPR038765">
    <property type="entry name" value="Papain-like_cys_pep_sf"/>
</dbReference>
<dbReference type="Gene3D" id="3.10.620.30">
    <property type="match status" value="1"/>
</dbReference>
<dbReference type="SMART" id="SM00460">
    <property type="entry name" value="TGc"/>
    <property type="match status" value="1"/>
</dbReference>
<dbReference type="Pfam" id="PF01841">
    <property type="entry name" value="Transglut_core"/>
    <property type="match status" value="1"/>
</dbReference>
<proteinExistence type="predicted"/>
<dbReference type="Gene3D" id="2.60.40.2250">
    <property type="match status" value="1"/>
</dbReference>
<evidence type="ECO:0000313" key="3">
    <source>
        <dbReference type="Proteomes" id="UP001589943"/>
    </source>
</evidence>
<dbReference type="PANTHER" id="PTHR33490">
    <property type="entry name" value="BLR5614 PROTEIN-RELATED"/>
    <property type="match status" value="1"/>
</dbReference>
<dbReference type="PANTHER" id="PTHR33490:SF12">
    <property type="entry name" value="BLL5557 PROTEIN"/>
    <property type="match status" value="1"/>
</dbReference>
<gene>
    <name evidence="2" type="ORF">ACFFF7_13480</name>
</gene>
<name>A0ABV6PKR2_9SPHN</name>
<dbReference type="Proteomes" id="UP001589943">
    <property type="component" value="Unassembled WGS sequence"/>
</dbReference>
<comment type="caution">
    <text evidence="2">The sequence shown here is derived from an EMBL/GenBank/DDBJ whole genome shotgun (WGS) entry which is preliminary data.</text>
</comment>
<dbReference type="RefSeq" id="WP_379481880.1">
    <property type="nucleotide sequence ID" value="NZ_JBHLTL010000011.1"/>
</dbReference>
<protein>
    <submittedName>
        <fullName evidence="2">Transglutaminase family protein</fullName>
    </submittedName>
</protein>
<evidence type="ECO:0000259" key="1">
    <source>
        <dbReference type="SMART" id="SM00460"/>
    </source>
</evidence>
<dbReference type="SUPFAM" id="SSF54001">
    <property type="entry name" value="Cysteine proteinases"/>
    <property type="match status" value="1"/>
</dbReference>
<dbReference type="InterPro" id="IPR002931">
    <property type="entry name" value="Transglutaminase-like"/>
</dbReference>
<accession>A0ABV6PKR2</accession>
<sequence>MTAAATVTLSIHSHLVYDYAEPTDILVQVEAAHRADQVPHAPELWLTPVTHFTRVPGHDEVGERVWLRTEGRMALDYKARMAITRPAIDLAALPGTDPRLLPGEVIDYLMPSRFCPSDRFVEFVSSEFADLSGGACVAALRDWVAGSMTYVPGVSHAGTCATDTFVQRQGVCRDYAHLLISLLRAASIPARYASVYAPDVTPPDFHAVAEVFVDGAWHLVDATGMANASDIALIGVGRDAADIPFLSSFGQATFVEQFVTVERFS</sequence>
<organism evidence="2 3">
    <name type="scientific">Novosphingobium aquiterrae</name>
    <dbReference type="NCBI Taxonomy" id="624388"/>
    <lineage>
        <taxon>Bacteria</taxon>
        <taxon>Pseudomonadati</taxon>
        <taxon>Pseudomonadota</taxon>
        <taxon>Alphaproteobacteria</taxon>
        <taxon>Sphingomonadales</taxon>
        <taxon>Sphingomonadaceae</taxon>
        <taxon>Novosphingobium</taxon>
    </lineage>
</organism>
<reference evidence="2 3" key="1">
    <citation type="submission" date="2024-09" db="EMBL/GenBank/DDBJ databases">
        <authorList>
            <person name="Sun Q."/>
            <person name="Mori K."/>
        </authorList>
    </citation>
    <scope>NUCLEOTIDE SEQUENCE [LARGE SCALE GENOMIC DNA]</scope>
    <source>
        <strain evidence="2 3">NCAIM B.02537</strain>
    </source>
</reference>
<evidence type="ECO:0000313" key="2">
    <source>
        <dbReference type="EMBL" id="MFC0590418.1"/>
    </source>
</evidence>
<keyword evidence="3" id="KW-1185">Reference proteome</keyword>